<proteinExistence type="predicted"/>
<organism evidence="1 2">
    <name type="scientific">Lolium multiflorum</name>
    <name type="common">Italian ryegrass</name>
    <name type="synonym">Lolium perenne subsp. multiflorum</name>
    <dbReference type="NCBI Taxonomy" id="4521"/>
    <lineage>
        <taxon>Eukaryota</taxon>
        <taxon>Viridiplantae</taxon>
        <taxon>Streptophyta</taxon>
        <taxon>Embryophyta</taxon>
        <taxon>Tracheophyta</taxon>
        <taxon>Spermatophyta</taxon>
        <taxon>Magnoliopsida</taxon>
        <taxon>Liliopsida</taxon>
        <taxon>Poales</taxon>
        <taxon>Poaceae</taxon>
        <taxon>BOP clade</taxon>
        <taxon>Pooideae</taxon>
        <taxon>Poodae</taxon>
        <taxon>Poeae</taxon>
        <taxon>Poeae Chloroplast Group 2 (Poeae type)</taxon>
        <taxon>Loliodinae</taxon>
        <taxon>Loliinae</taxon>
        <taxon>Lolium</taxon>
    </lineage>
</organism>
<evidence type="ECO:0000313" key="2">
    <source>
        <dbReference type="Proteomes" id="UP001231189"/>
    </source>
</evidence>
<reference evidence="1" key="1">
    <citation type="submission" date="2023-07" db="EMBL/GenBank/DDBJ databases">
        <title>A chromosome-level genome assembly of Lolium multiflorum.</title>
        <authorList>
            <person name="Chen Y."/>
            <person name="Copetti D."/>
            <person name="Kolliker R."/>
            <person name="Studer B."/>
        </authorList>
    </citation>
    <scope>NUCLEOTIDE SEQUENCE</scope>
    <source>
        <strain evidence="1">02402/16</strain>
        <tissue evidence="1">Leaf</tissue>
    </source>
</reference>
<dbReference type="InterPro" id="IPR004242">
    <property type="entry name" value="Transposase_21"/>
</dbReference>
<sequence>MLVAPLGFSPTNLIQLADNVDFAPAAPSHLLGNAAFMPVAPTQLTSNVDFVPLANRDQRVTLPQESFTCTCFGTVSCQAIIVGPSMEKEGLEWKKMKKGMISMKTILIISVILSWRMLKEGKQKGKVKGMVKKRHVMTPLMILIRGDDPGDDVEGEKPRKRVPAKVMWYAPIIPRLKRLFRNKEHAKLLRWHKEDRKSDGELRHPADGTQWRKVDREFKDFAADARNIRFGLSTDGMNPFGEQSSSHSTWPVTLCIYNLPPWLCMKRKYIMMPVLIQGSKQTGNDIDVYLRPLVDELLELWGRPGIERRRPRRPLRSSRRCLAALVVVEPPARRSSVAALAALSTAVAGASPPSS</sequence>
<dbReference type="PANTHER" id="PTHR10775">
    <property type="entry name" value="OS08G0208400 PROTEIN"/>
    <property type="match status" value="1"/>
</dbReference>
<dbReference type="Proteomes" id="UP001231189">
    <property type="component" value="Unassembled WGS sequence"/>
</dbReference>
<name>A0AAD8T799_LOLMU</name>
<dbReference type="AlphaFoldDB" id="A0AAD8T799"/>
<dbReference type="EMBL" id="JAUUTY010000003">
    <property type="protein sequence ID" value="KAK1670521.1"/>
    <property type="molecule type" value="Genomic_DNA"/>
</dbReference>
<comment type="caution">
    <text evidence="1">The sequence shown here is derived from an EMBL/GenBank/DDBJ whole genome shotgun (WGS) entry which is preliminary data.</text>
</comment>
<keyword evidence="2" id="KW-1185">Reference proteome</keyword>
<evidence type="ECO:0000313" key="1">
    <source>
        <dbReference type="EMBL" id="KAK1670521.1"/>
    </source>
</evidence>
<dbReference type="PANTHER" id="PTHR10775:SF169">
    <property type="entry name" value="TRANSPOSASE"/>
    <property type="match status" value="1"/>
</dbReference>
<dbReference type="Pfam" id="PF02992">
    <property type="entry name" value="Transposase_21"/>
    <property type="match status" value="1"/>
</dbReference>
<accession>A0AAD8T799</accession>
<gene>
    <name evidence="1" type="ORF">QYE76_058680</name>
</gene>
<protein>
    <submittedName>
        <fullName evidence="1">Uncharacterized protein</fullName>
    </submittedName>
</protein>